<evidence type="ECO:0000313" key="2">
    <source>
        <dbReference type="Proteomes" id="UP000260862"/>
    </source>
</evidence>
<dbReference type="EMBL" id="QSQT01000025">
    <property type="protein sequence ID" value="RGK53249.1"/>
    <property type="molecule type" value="Genomic_DNA"/>
</dbReference>
<proteinExistence type="predicted"/>
<accession>A0A3E4MU18</accession>
<name>A0A3E4MU18_9BACT</name>
<dbReference type="Proteomes" id="UP000260862">
    <property type="component" value="Unassembled WGS sequence"/>
</dbReference>
<protein>
    <submittedName>
        <fullName evidence="1">Uncharacterized protein</fullName>
    </submittedName>
</protein>
<keyword evidence="2" id="KW-1185">Reference proteome</keyword>
<evidence type="ECO:0000313" key="1">
    <source>
        <dbReference type="EMBL" id="RGK53249.1"/>
    </source>
</evidence>
<dbReference type="AlphaFoldDB" id="A0A3E4MU18"/>
<gene>
    <name evidence="1" type="ORF">DXD04_12660</name>
</gene>
<sequence>MGFRKKLKTLHKTLLRSVQNAKEFKTKRLYVLMQTSLRFISNVLAFEIKRKGVFSSAFFTLLFMLELCPYKDFLITCN</sequence>
<reference evidence="1 2" key="1">
    <citation type="submission" date="2018-08" db="EMBL/GenBank/DDBJ databases">
        <title>A genome reference for cultivated species of the human gut microbiota.</title>
        <authorList>
            <person name="Zou Y."/>
            <person name="Xue W."/>
            <person name="Luo G."/>
        </authorList>
    </citation>
    <scope>NUCLEOTIDE SEQUENCE [LARGE SCALE GENOMIC DNA]</scope>
    <source>
        <strain evidence="1 2">TF10-3AC</strain>
    </source>
</reference>
<organism evidence="1 2">
    <name type="scientific">Phocaeicola plebeius</name>
    <dbReference type="NCBI Taxonomy" id="310297"/>
    <lineage>
        <taxon>Bacteria</taxon>
        <taxon>Pseudomonadati</taxon>
        <taxon>Bacteroidota</taxon>
        <taxon>Bacteroidia</taxon>
        <taxon>Bacteroidales</taxon>
        <taxon>Bacteroidaceae</taxon>
        <taxon>Phocaeicola</taxon>
    </lineage>
</organism>
<comment type="caution">
    <text evidence="1">The sequence shown here is derived from an EMBL/GenBank/DDBJ whole genome shotgun (WGS) entry which is preliminary data.</text>
</comment>